<dbReference type="STRING" id="7868.ENSCMIP00000004315"/>
<dbReference type="Pfam" id="PF13847">
    <property type="entry name" value="Methyltransf_31"/>
    <property type="match status" value="1"/>
</dbReference>
<dbReference type="KEGG" id="cmk:103178550"/>
<reference evidence="9" key="2">
    <citation type="journal article" date="2007" name="PLoS Biol.">
        <title>Survey sequencing and comparative analysis of the elephant shark (Callorhinchus milii) genome.</title>
        <authorList>
            <person name="Venkatesh B."/>
            <person name="Kirkness E.F."/>
            <person name="Loh Y.H."/>
            <person name="Halpern A.L."/>
            <person name="Lee A.P."/>
            <person name="Johnson J."/>
            <person name="Dandona N."/>
            <person name="Viswanathan L.D."/>
            <person name="Tay A."/>
            <person name="Venter J.C."/>
            <person name="Strausberg R.L."/>
            <person name="Brenner S."/>
        </authorList>
    </citation>
    <scope>NUCLEOTIDE SEQUENCE [LARGE SCALE GENOMIC DNA]</scope>
</reference>
<dbReference type="InParanoid" id="A0A4W3GMZ9"/>
<gene>
    <name evidence="8" type="primary">zgc:109986</name>
</gene>
<dbReference type="InterPro" id="IPR026669">
    <property type="entry name" value="Arsenite_MeTrfase-like"/>
</dbReference>
<dbReference type="PANTHER" id="PTHR43675:SF1">
    <property type="entry name" value="RIKEN CDNA 2700097O09 GENE"/>
    <property type="match status" value="1"/>
</dbReference>
<comment type="similarity">
    <text evidence="1">Belongs to the methyltransferase superfamily. Arsenite methyltransferase family.</text>
</comment>
<proteinExistence type="inferred from homology"/>
<dbReference type="RefSeq" id="XP_007891560.1">
    <property type="nucleotide sequence ID" value="XM_007893369.2"/>
</dbReference>
<reference evidence="9" key="3">
    <citation type="journal article" date="2014" name="Nature">
        <title>Elephant shark genome provides unique insights into gnathostome evolution.</title>
        <authorList>
            <consortium name="International Elephant Shark Genome Sequencing Consortium"/>
            <person name="Venkatesh B."/>
            <person name="Lee A.P."/>
            <person name="Ravi V."/>
            <person name="Maurya A.K."/>
            <person name="Lian M.M."/>
            <person name="Swann J.B."/>
            <person name="Ohta Y."/>
            <person name="Flajnik M.F."/>
            <person name="Sutoh Y."/>
            <person name="Kasahara M."/>
            <person name="Hoon S."/>
            <person name="Gangu V."/>
            <person name="Roy S.W."/>
            <person name="Irimia M."/>
            <person name="Korzh V."/>
            <person name="Kondrychyn I."/>
            <person name="Lim Z.W."/>
            <person name="Tay B.H."/>
            <person name="Tohari S."/>
            <person name="Kong K.W."/>
            <person name="Ho S."/>
            <person name="Lorente-Galdos B."/>
            <person name="Quilez J."/>
            <person name="Marques-Bonet T."/>
            <person name="Raney B.J."/>
            <person name="Ingham P.W."/>
            <person name="Tay A."/>
            <person name="Hillier L.W."/>
            <person name="Minx P."/>
            <person name="Boehm T."/>
            <person name="Wilson R.K."/>
            <person name="Brenner S."/>
            <person name="Warren W.C."/>
        </authorList>
    </citation>
    <scope>NUCLEOTIDE SEQUENCE [LARGE SCALE GENOMIC DNA]</scope>
</reference>
<dbReference type="InterPro" id="IPR025714">
    <property type="entry name" value="Methyltranfer_dom"/>
</dbReference>
<dbReference type="Ensembl" id="ENSCMIT00000004476.1">
    <property type="protein sequence ID" value="ENSCMIP00000004315.1"/>
    <property type="gene ID" value="ENSCMIG00000002580.1"/>
</dbReference>
<feature type="domain" description="Methyltransferase" evidence="7">
    <location>
        <begin position="144"/>
        <end position="265"/>
    </location>
</feature>
<dbReference type="Gene3D" id="3.40.50.150">
    <property type="entry name" value="Vaccinia Virus protein VP39"/>
    <property type="match status" value="1"/>
</dbReference>
<reference evidence="9" key="1">
    <citation type="journal article" date="2006" name="Science">
        <title>Ancient noncoding elements conserved in the human genome.</title>
        <authorList>
            <person name="Venkatesh B."/>
            <person name="Kirkness E.F."/>
            <person name="Loh Y.H."/>
            <person name="Halpern A.L."/>
            <person name="Lee A.P."/>
            <person name="Johnson J."/>
            <person name="Dandona N."/>
            <person name="Viswanathan L.D."/>
            <person name="Tay A."/>
            <person name="Venter J.C."/>
            <person name="Strausberg R.L."/>
            <person name="Brenner S."/>
        </authorList>
    </citation>
    <scope>NUCLEOTIDE SEQUENCE [LARGE SCALE GENOMIC DNA]</scope>
</reference>
<name>A0A4W3GMZ9_CALMI</name>
<comment type="catalytic activity">
    <reaction evidence="6">
        <text>arsenic triglutathione + 3 [thioredoxin]-dithiol + 3 S-adenosyl-L-methionine = trimethylarsine + 3 [thioredoxin]-disulfide + 3 glutathione + 3 S-adenosyl-L-homocysteine + 3 H(+)</text>
        <dbReference type="Rhea" id="RHEA:69432"/>
        <dbReference type="Rhea" id="RHEA-COMP:10698"/>
        <dbReference type="Rhea" id="RHEA-COMP:10700"/>
        <dbReference type="ChEBI" id="CHEBI:15378"/>
        <dbReference type="ChEBI" id="CHEBI:27130"/>
        <dbReference type="ChEBI" id="CHEBI:29950"/>
        <dbReference type="ChEBI" id="CHEBI:50058"/>
        <dbReference type="ChEBI" id="CHEBI:57856"/>
        <dbReference type="ChEBI" id="CHEBI:57925"/>
        <dbReference type="ChEBI" id="CHEBI:59789"/>
        <dbReference type="ChEBI" id="CHEBI:183640"/>
        <dbReference type="EC" id="2.1.1.137"/>
    </reaction>
</comment>
<keyword evidence="9" id="KW-1185">Reference proteome</keyword>
<dbReference type="OrthoDB" id="15794at2759"/>
<dbReference type="GeneTree" id="ENSGT00390000012799"/>
<comment type="catalytic activity">
    <reaction evidence="5">
        <text>arsenic triglutathione + 2 [thioredoxin]-dithiol + 2 S-adenosyl-L-methionine + H2O = dimethylarsinous acid + 2 [thioredoxin]-disulfide + 3 glutathione + 2 S-adenosyl-L-homocysteine + 2 H(+)</text>
        <dbReference type="Rhea" id="RHEA:69464"/>
        <dbReference type="Rhea" id="RHEA-COMP:10698"/>
        <dbReference type="Rhea" id="RHEA-COMP:10700"/>
        <dbReference type="ChEBI" id="CHEBI:15377"/>
        <dbReference type="ChEBI" id="CHEBI:15378"/>
        <dbReference type="ChEBI" id="CHEBI:23808"/>
        <dbReference type="ChEBI" id="CHEBI:29950"/>
        <dbReference type="ChEBI" id="CHEBI:50058"/>
        <dbReference type="ChEBI" id="CHEBI:57856"/>
        <dbReference type="ChEBI" id="CHEBI:57925"/>
        <dbReference type="ChEBI" id="CHEBI:59789"/>
        <dbReference type="ChEBI" id="CHEBI:183640"/>
        <dbReference type="EC" id="2.1.1.137"/>
    </reaction>
</comment>
<comment type="catalytic activity">
    <reaction evidence="4">
        <text>arsenic triglutathione + [thioredoxin]-dithiol + S-adenosyl-L-methionine + 2 H2O = methylarsonous acid + [thioredoxin]-disulfide + 3 glutathione + S-adenosyl-L-homocysteine + H(+)</text>
        <dbReference type="Rhea" id="RHEA:69460"/>
        <dbReference type="Rhea" id="RHEA-COMP:10698"/>
        <dbReference type="Rhea" id="RHEA-COMP:10700"/>
        <dbReference type="ChEBI" id="CHEBI:15377"/>
        <dbReference type="ChEBI" id="CHEBI:15378"/>
        <dbReference type="ChEBI" id="CHEBI:17826"/>
        <dbReference type="ChEBI" id="CHEBI:29950"/>
        <dbReference type="ChEBI" id="CHEBI:50058"/>
        <dbReference type="ChEBI" id="CHEBI:57856"/>
        <dbReference type="ChEBI" id="CHEBI:57925"/>
        <dbReference type="ChEBI" id="CHEBI:59789"/>
        <dbReference type="ChEBI" id="CHEBI:183640"/>
        <dbReference type="EC" id="2.1.1.137"/>
    </reaction>
</comment>
<evidence type="ECO:0000256" key="6">
    <source>
        <dbReference type="ARBA" id="ARBA00048428"/>
    </source>
</evidence>
<dbReference type="CDD" id="cd02440">
    <property type="entry name" value="AdoMet_MTases"/>
    <property type="match status" value="1"/>
</dbReference>
<dbReference type="SUPFAM" id="SSF53335">
    <property type="entry name" value="S-adenosyl-L-methionine-dependent methyltransferases"/>
    <property type="match status" value="1"/>
</dbReference>
<evidence type="ECO:0000313" key="8">
    <source>
        <dbReference type="Ensembl" id="ENSCMIP00000004315.1"/>
    </source>
</evidence>
<accession>A0A4W3GMZ9</accession>
<reference evidence="8" key="5">
    <citation type="submission" date="2025-09" db="UniProtKB">
        <authorList>
            <consortium name="Ensembl"/>
        </authorList>
    </citation>
    <scope>IDENTIFICATION</scope>
</reference>
<evidence type="ECO:0000256" key="3">
    <source>
        <dbReference type="ARBA" id="ARBA00034545"/>
    </source>
</evidence>
<evidence type="ECO:0000313" key="9">
    <source>
        <dbReference type="Proteomes" id="UP000314986"/>
    </source>
</evidence>
<dbReference type="EC" id="2.1.1.137" evidence="2"/>
<dbReference type="GO" id="GO:0008757">
    <property type="term" value="F:S-adenosylmethionine-dependent methyltransferase activity"/>
    <property type="evidence" value="ECO:0007669"/>
    <property type="project" value="InterPro"/>
</dbReference>
<dbReference type="GeneID" id="103178550"/>
<evidence type="ECO:0000256" key="1">
    <source>
        <dbReference type="ARBA" id="ARBA00034487"/>
    </source>
</evidence>
<dbReference type="AlphaFoldDB" id="A0A4W3GMZ9"/>
<dbReference type="PANTHER" id="PTHR43675">
    <property type="entry name" value="ARSENITE METHYLTRANSFERASE"/>
    <property type="match status" value="1"/>
</dbReference>
<dbReference type="OMA" id="AWECISH"/>
<protein>
    <recommendedName>
        <fullName evidence="3">Arsenite methyltransferase</fullName>
        <ecNumber evidence="2">2.1.1.137</ecNumber>
    </recommendedName>
</protein>
<evidence type="ECO:0000256" key="4">
    <source>
        <dbReference type="ARBA" id="ARBA00047941"/>
    </source>
</evidence>
<dbReference type="Proteomes" id="UP000314986">
    <property type="component" value="Unassembled WGS sequence"/>
</dbReference>
<evidence type="ECO:0000259" key="7">
    <source>
        <dbReference type="Pfam" id="PF13847"/>
    </source>
</evidence>
<dbReference type="InterPro" id="IPR029063">
    <property type="entry name" value="SAM-dependent_MTases_sf"/>
</dbReference>
<organism evidence="8 9">
    <name type="scientific">Callorhinchus milii</name>
    <name type="common">Ghost shark</name>
    <dbReference type="NCBI Taxonomy" id="7868"/>
    <lineage>
        <taxon>Eukaryota</taxon>
        <taxon>Metazoa</taxon>
        <taxon>Chordata</taxon>
        <taxon>Craniata</taxon>
        <taxon>Vertebrata</taxon>
        <taxon>Chondrichthyes</taxon>
        <taxon>Holocephali</taxon>
        <taxon>Chimaeriformes</taxon>
        <taxon>Callorhinchidae</taxon>
        <taxon>Callorhinchus</taxon>
    </lineage>
</organism>
<evidence type="ECO:0000256" key="5">
    <source>
        <dbReference type="ARBA" id="ARBA00047943"/>
    </source>
</evidence>
<sequence>MEFSTAKAAIHDVLRKVAPVHLPRLVEWMQTNDFDEYCTDNNEILLRSIAEDLRNCLPVGAVLSSEPLAFKKTHQKQDPTVNVDAFLYDDDLIDSLCEQGKMSRNYCLSCGSHDTAPLSFISHSFSPLEIKFLFHHVLPDLAGKILIDVGSRLGAVLFGGYLYSAASQIIGVEMNEDFCHLQQLMIQKYQFTDRVQVICGNICAQGSLLQNADVIVMNNVFEYFLEEEEQVRSWQFINSALKKKGMLLVTTPSLQESLSQLQTGVQLKQWVREVPLDYNVYLGKDTDTEALKQFHLYEVL</sequence>
<reference evidence="8" key="4">
    <citation type="submission" date="2025-08" db="UniProtKB">
        <authorList>
            <consortium name="Ensembl"/>
        </authorList>
    </citation>
    <scope>IDENTIFICATION</scope>
</reference>
<evidence type="ECO:0000256" key="2">
    <source>
        <dbReference type="ARBA" id="ARBA00034521"/>
    </source>
</evidence>